<organism evidence="3 4">
    <name type="scientific">Paracerasibacillus soli</name>
    <dbReference type="NCBI Taxonomy" id="480284"/>
    <lineage>
        <taxon>Bacteria</taxon>
        <taxon>Bacillati</taxon>
        <taxon>Bacillota</taxon>
        <taxon>Bacilli</taxon>
        <taxon>Bacillales</taxon>
        <taxon>Bacillaceae</taxon>
        <taxon>Paracerasibacillus</taxon>
    </lineage>
</organism>
<keyword evidence="4" id="KW-1185">Reference proteome</keyword>
<dbReference type="PROSITE" id="PS51723">
    <property type="entry name" value="PEPTIDASE_M60"/>
    <property type="match status" value="1"/>
</dbReference>
<dbReference type="Gene3D" id="2.60.120.260">
    <property type="entry name" value="Galactose-binding domain-like"/>
    <property type="match status" value="2"/>
</dbReference>
<dbReference type="SUPFAM" id="SSF49785">
    <property type="entry name" value="Galactose-binding domain-like"/>
    <property type="match status" value="2"/>
</dbReference>
<dbReference type="RefSeq" id="WP_320380950.1">
    <property type="nucleotide sequence ID" value="NZ_JAWDIQ010000003.1"/>
</dbReference>
<comment type="caution">
    <text evidence="3">The sequence shown here is derived from an EMBL/GenBank/DDBJ whole genome shotgun (WGS) entry which is preliminary data.</text>
</comment>
<dbReference type="PROSITE" id="PS50022">
    <property type="entry name" value="FA58C_3"/>
    <property type="match status" value="1"/>
</dbReference>
<dbReference type="InterPro" id="IPR000421">
    <property type="entry name" value="FA58C"/>
</dbReference>
<evidence type="ECO:0000313" key="4">
    <source>
        <dbReference type="Proteomes" id="UP001275315"/>
    </source>
</evidence>
<gene>
    <name evidence="3" type="ORF">RWD45_17945</name>
</gene>
<evidence type="ECO:0000259" key="2">
    <source>
        <dbReference type="PROSITE" id="PS51723"/>
    </source>
</evidence>
<reference evidence="3 4" key="1">
    <citation type="submission" date="2023-10" db="EMBL/GenBank/DDBJ databases">
        <title>Virgibacillus soli CC-YMP-6 genome.</title>
        <authorList>
            <person name="Miliotis G."/>
            <person name="Sengupta P."/>
            <person name="Hameed A."/>
            <person name="Chuvochina M."/>
            <person name="Mcdonagh F."/>
            <person name="Simpson A.C."/>
            <person name="Singh N.K."/>
            <person name="Rekha P.D."/>
            <person name="Raman K."/>
            <person name="Hugenholtz P."/>
            <person name="Venkateswaran K."/>
        </authorList>
    </citation>
    <scope>NUCLEOTIDE SEQUENCE [LARGE SCALE GENOMIC DNA]</scope>
    <source>
        <strain evidence="3 4">CC-YMP-6</strain>
    </source>
</reference>
<sequence length="607" mass="68560">MNTHWETGKPNSAIFSNEVEFTLNKTTTLNRIVYTARQTGAKGKGFAQAFDIYGSTTDTGDDYTLVSTGSYLGSTGDTIEIRFEPTTFKRLKFVYKDVHQEWASAAEFQFYQEDIVSEKMEQLFTDDTFSSVSKEFRTIEALDKLEKEAQGHPLYKQFKEDIDNARILLNSSKITATTAETKAFNYYANAPYTQLFQMDYENIKSIRNNAGHYSSAVIEHAVDGDLQTYWETNRANANDFTNEVEVEFKEAVEVNRLIYGARPSDNKGFAEEFEIYVSQTSKGDTYQLLSTGKHKIVSGLVEAKFKPTTMKRVKFTFKKSNQNWATLSELAFYKEDVVADQIDDMFTNGLMNELKPEYDSKSKIEQLEKKIAKHPLEKQLQIKIDIAKDILDSDHESKEVVVTASQRGDSGSTASVHQIPRTSFSLDTFGRYIVPGETIQVFVDADKDGIMPNLVFGQIADDKNGWIRRYPLQQGLNKITAPNFESMNPAIIYVENPALPSEQAYAPKIRLVGGTDFPVYYHGKTDPAQFKRDLEKYVKNISTDDTDFSKGKPKDVVYNVAELVSENNTISTSAAGALKGIQELGSTGKTVSDTMDEWELMWKDSKK</sequence>
<dbReference type="Proteomes" id="UP001275315">
    <property type="component" value="Unassembled WGS sequence"/>
</dbReference>
<evidence type="ECO:0000313" key="3">
    <source>
        <dbReference type="EMBL" id="MDY0410090.1"/>
    </source>
</evidence>
<name>A0ABU5CV27_9BACI</name>
<dbReference type="Gene3D" id="2.60.120.1250">
    <property type="entry name" value="Peptidase M60, enhancin-like domain 1"/>
    <property type="match status" value="1"/>
</dbReference>
<dbReference type="InterPro" id="IPR031161">
    <property type="entry name" value="Peptidase_M60_dom"/>
</dbReference>
<accession>A0ABU5CV27</accession>
<protein>
    <submittedName>
        <fullName evidence="3">Discoidin domain-containing protein</fullName>
    </submittedName>
</protein>
<evidence type="ECO:0000259" key="1">
    <source>
        <dbReference type="PROSITE" id="PS50022"/>
    </source>
</evidence>
<dbReference type="InterPro" id="IPR008979">
    <property type="entry name" value="Galactose-bd-like_sf"/>
</dbReference>
<dbReference type="Pfam" id="PF00754">
    <property type="entry name" value="F5_F8_type_C"/>
    <property type="match status" value="2"/>
</dbReference>
<dbReference type="EMBL" id="JAWDIQ010000003">
    <property type="protein sequence ID" value="MDY0410090.1"/>
    <property type="molecule type" value="Genomic_DNA"/>
</dbReference>
<feature type="domain" description="Peptidase M60" evidence="2">
    <location>
        <begin position="424"/>
        <end position="607"/>
    </location>
</feature>
<feature type="domain" description="F5/8 type C" evidence="1">
    <location>
        <begin position="1"/>
        <end position="113"/>
    </location>
</feature>
<proteinExistence type="predicted"/>